<accession>A0ABU5IQ64</accession>
<keyword evidence="1" id="KW-0812">Transmembrane</keyword>
<evidence type="ECO:0000313" key="3">
    <source>
        <dbReference type="Proteomes" id="UP001293718"/>
    </source>
</evidence>
<organism evidence="2 3">
    <name type="scientific">Azohydromonas lata</name>
    <dbReference type="NCBI Taxonomy" id="45677"/>
    <lineage>
        <taxon>Bacteria</taxon>
        <taxon>Pseudomonadati</taxon>
        <taxon>Pseudomonadota</taxon>
        <taxon>Betaproteobacteria</taxon>
        <taxon>Burkholderiales</taxon>
        <taxon>Sphaerotilaceae</taxon>
        <taxon>Azohydromonas</taxon>
    </lineage>
</organism>
<evidence type="ECO:0000313" key="2">
    <source>
        <dbReference type="EMBL" id="MDZ5461026.1"/>
    </source>
</evidence>
<dbReference type="EMBL" id="JAXOJX010000093">
    <property type="protein sequence ID" value="MDZ5461026.1"/>
    <property type="molecule type" value="Genomic_DNA"/>
</dbReference>
<dbReference type="GO" id="GO:0016787">
    <property type="term" value="F:hydrolase activity"/>
    <property type="evidence" value="ECO:0007669"/>
    <property type="project" value="UniProtKB-KW"/>
</dbReference>
<keyword evidence="3" id="KW-1185">Reference proteome</keyword>
<dbReference type="RefSeq" id="WP_322468302.1">
    <property type="nucleotide sequence ID" value="NZ_JAXOJX010000093.1"/>
</dbReference>
<dbReference type="InterPro" id="IPR007404">
    <property type="entry name" value="YdjM-like"/>
</dbReference>
<evidence type="ECO:0000256" key="1">
    <source>
        <dbReference type="SAM" id="Phobius"/>
    </source>
</evidence>
<sequence>MINCKACSCKFSVLASQRAHELTGWAAGIAAAAWVIRQGAVGPYHLWMLATVIAGYFGGTAPDWLEQIPWRKNKRWCTHRTITHWVPGWVALLYAANAGLGTYWFCAPLFGFAAGGLIHLLIDWPNPLGVPILWSRHSLKLWKSGHADSFVVAVCWFAAIWIADKLLFGSLHFYRALAFFDWS</sequence>
<dbReference type="Pfam" id="PF04307">
    <property type="entry name" value="YdjM"/>
    <property type="match status" value="1"/>
</dbReference>
<comment type="caution">
    <text evidence="2">The sequence shown here is derived from an EMBL/GenBank/DDBJ whole genome shotgun (WGS) entry which is preliminary data.</text>
</comment>
<keyword evidence="2" id="KW-0378">Hydrolase</keyword>
<keyword evidence="1" id="KW-1133">Transmembrane helix</keyword>
<gene>
    <name evidence="2" type="ORF">SM757_31065</name>
</gene>
<keyword evidence="1" id="KW-0472">Membrane</keyword>
<feature type="transmembrane region" description="Helical" evidence="1">
    <location>
        <begin position="145"/>
        <end position="163"/>
    </location>
</feature>
<reference evidence="2 3" key="1">
    <citation type="submission" date="2023-11" db="EMBL/GenBank/DDBJ databases">
        <title>Draft genome of Azohydromonas lata strain H1 (DSM1123), a polyhydroxyalkanoate producer.</title>
        <authorList>
            <person name="Traversa D."/>
            <person name="D'Addabbo P."/>
            <person name="Pazzani C."/>
            <person name="Manzari C."/>
            <person name="Chiara M."/>
            <person name="Scrascia M."/>
        </authorList>
    </citation>
    <scope>NUCLEOTIDE SEQUENCE [LARGE SCALE GENOMIC DNA]</scope>
    <source>
        <strain evidence="2 3">H1</strain>
    </source>
</reference>
<feature type="transmembrane region" description="Helical" evidence="1">
    <location>
        <begin position="102"/>
        <end position="124"/>
    </location>
</feature>
<protein>
    <submittedName>
        <fullName evidence="2">Metal-dependent hydrolase</fullName>
    </submittedName>
</protein>
<name>A0ABU5IQ64_9BURK</name>
<proteinExistence type="predicted"/>
<dbReference type="Proteomes" id="UP001293718">
    <property type="component" value="Unassembled WGS sequence"/>
</dbReference>